<comment type="subcellular location">
    <subcellularLocation>
        <location evidence="7">Cytoplasm</location>
    </subcellularLocation>
    <text evidence="7">Associates with ribosomes and polysomes.</text>
</comment>
<comment type="function">
    <text evidence="7">A translation factor that gates the progression of the 70S ribosomal initiation complex (IC, containing tRNA(fMet) in the P-site) into the translation elongation cycle by using a mechanism sensitive to the ATP/ADP ratio. Binds to the 70S ribosome E-site where it modulates the state of the translating ribosome during subunit translocation. ATP hydrolysis probably frees it from the ribosome, which can enter the elongation phase.</text>
</comment>
<dbReference type="PANTHER" id="PTHR43858">
    <property type="entry name" value="ENERGY-DEPENDENT TRANSLATIONAL THROTTLE PROTEIN ETTA"/>
    <property type="match status" value="1"/>
</dbReference>
<evidence type="ECO:0000256" key="4">
    <source>
        <dbReference type="ARBA" id="ARBA00022741"/>
    </source>
</evidence>
<dbReference type="RefSeq" id="WP_348758672.1">
    <property type="nucleotide sequence ID" value="NZ_OZ026884.1"/>
</dbReference>
<keyword evidence="7" id="KW-0677">Repeat</keyword>
<evidence type="ECO:0000259" key="8">
    <source>
        <dbReference type="PROSITE" id="PS50893"/>
    </source>
</evidence>
<dbReference type="EC" id="3.6.1.-" evidence="7"/>
<dbReference type="InterPro" id="IPR032781">
    <property type="entry name" value="ABC_tran_Xtn"/>
</dbReference>
<accession>A0ABM9NEQ5</accession>
<dbReference type="Pfam" id="PF00005">
    <property type="entry name" value="ABC_tran"/>
    <property type="match status" value="2"/>
</dbReference>
<keyword evidence="4 7" id="KW-0547">Nucleotide-binding</keyword>
<evidence type="ECO:0000256" key="1">
    <source>
        <dbReference type="ARBA" id="ARBA00005868"/>
    </source>
</evidence>
<evidence type="ECO:0000256" key="2">
    <source>
        <dbReference type="ARBA" id="ARBA00022555"/>
    </source>
</evidence>
<evidence type="ECO:0000313" key="9">
    <source>
        <dbReference type="EMBL" id="CAL1239082.1"/>
    </source>
</evidence>
<dbReference type="Pfam" id="PF12848">
    <property type="entry name" value="ABC_tran_Xtn"/>
    <property type="match status" value="1"/>
</dbReference>
<dbReference type="EMBL" id="OZ026884">
    <property type="protein sequence ID" value="CAL1239082.1"/>
    <property type="molecule type" value="Genomic_DNA"/>
</dbReference>
<comment type="catalytic activity">
    <reaction evidence="7">
        <text>ATP + H2O = ADP + phosphate + H(+)</text>
        <dbReference type="Rhea" id="RHEA:13065"/>
        <dbReference type="ChEBI" id="CHEBI:15377"/>
        <dbReference type="ChEBI" id="CHEBI:15378"/>
        <dbReference type="ChEBI" id="CHEBI:30616"/>
        <dbReference type="ChEBI" id="CHEBI:43474"/>
        <dbReference type="ChEBI" id="CHEBI:456216"/>
    </reaction>
</comment>
<keyword evidence="3 7" id="KW-0699">rRNA-binding</keyword>
<gene>
    <name evidence="7 9" type="primary">ettA</name>
    <name evidence="9" type="ORF">MECH1_V1_0306</name>
</gene>
<evidence type="ECO:0000256" key="5">
    <source>
        <dbReference type="ARBA" id="ARBA00022840"/>
    </source>
</evidence>
<keyword evidence="10" id="KW-1185">Reference proteome</keyword>
<dbReference type="PROSITE" id="PS00211">
    <property type="entry name" value="ABC_TRANSPORTER_1"/>
    <property type="match status" value="1"/>
</dbReference>
<dbReference type="SUPFAM" id="SSF52540">
    <property type="entry name" value="P-loop containing nucleoside triphosphate hydrolases"/>
    <property type="match status" value="2"/>
</dbReference>
<keyword evidence="2 7" id="KW-0820">tRNA-binding</keyword>
<dbReference type="NCBIfam" id="NF008775">
    <property type="entry name" value="PRK11819.1"/>
    <property type="match status" value="1"/>
</dbReference>
<dbReference type="InterPro" id="IPR022374">
    <property type="entry name" value="EttA"/>
</dbReference>
<sequence length="555" mass="62177">MAQYIYTMNRVSKVVPPKREILRDISLSFFPGAKIGVLGLNGSGKSTLLRIMAGVDTEFNGEARAQPGIQIGYLPQEPELDPTKTVRGNIEEAVKPIQDALARLDQVYAAYAEPDADFDALAAEQARLEAIIQASDGHNLERTLEIAADALRLPPWDADVTKLSGGERRRVALCRLLLSRPDMLLLDEPTNHLDAESVAWLERFLQEFPGTVIAVTHDRYFLDNVAGWILELDRGHGIPWEGNYSSWLEQKEKRLAQEEKQESARQKAMKAELEWVRANPKGRHAKSKARLQRFEELSSQELQKRNETKEIYIPPGPRLGDLVVEVEGLRKGFGDRLLIDNLSFRLPPGGIVGIIGPNGAGKTTLFRMIAGTEPPDAGTIRYGETVKIAHVDQTRDQLDPNKTVWEEISDGLDTITVGTYQTPSRAYCARFNFKGPDQQKRVGDLSGGERNRVHLAKLLKSGGNVLLLDEPTNDLDVETLRALEEALLDFPGCAVVISHDRWFLDRIATHMLAFEGDSKVVWFEGNYADYEADRKRRLGEDAERPRRIRYKPLAG</sequence>
<feature type="domain" description="ABC transporter" evidence="8">
    <location>
        <begin position="324"/>
        <end position="550"/>
    </location>
</feature>
<dbReference type="SMART" id="SM00382">
    <property type="entry name" value="AAA"/>
    <property type="match status" value="2"/>
</dbReference>
<evidence type="ECO:0000256" key="6">
    <source>
        <dbReference type="ARBA" id="ARBA00022845"/>
    </source>
</evidence>
<proteinExistence type="inferred from homology"/>
<keyword evidence="7" id="KW-0648">Protein biosynthesis</keyword>
<keyword evidence="5 7" id="KW-0067">ATP-binding</keyword>
<keyword evidence="7" id="KW-0378">Hydrolase</keyword>
<evidence type="ECO:0000256" key="7">
    <source>
        <dbReference type="HAMAP-Rule" id="MF_00847"/>
    </source>
</evidence>
<feature type="region of interest" description="PtIM" evidence="7">
    <location>
        <begin position="242"/>
        <end position="322"/>
    </location>
</feature>
<feature type="domain" description="ABC transporter" evidence="8">
    <location>
        <begin position="6"/>
        <end position="259"/>
    </location>
</feature>
<comment type="domain">
    <text evidence="7">The arm domain is inserted in the first ABC transporter domain. Probably contacts ribosomal protein L1.</text>
</comment>
<evidence type="ECO:0000256" key="3">
    <source>
        <dbReference type="ARBA" id="ARBA00022730"/>
    </source>
</evidence>
<keyword evidence="7" id="KW-0694">RNA-binding</keyword>
<dbReference type="PROSITE" id="PS50893">
    <property type="entry name" value="ABC_TRANSPORTER_2"/>
    <property type="match status" value="2"/>
</dbReference>
<comment type="similarity">
    <text evidence="1 7">Belongs to the ABC transporter superfamily. ABCF family. Translational throttle EttA subfamily.</text>
</comment>
<dbReference type="HAMAP" id="MF_00847">
    <property type="entry name" value="EttA"/>
    <property type="match status" value="1"/>
</dbReference>
<dbReference type="InterPro" id="IPR017871">
    <property type="entry name" value="ABC_transporter-like_CS"/>
</dbReference>
<dbReference type="InterPro" id="IPR027417">
    <property type="entry name" value="P-loop_NTPase"/>
</dbReference>
<feature type="region of interest" description="Arm" evidence="7">
    <location>
        <begin position="95"/>
        <end position="139"/>
    </location>
</feature>
<protein>
    <recommendedName>
        <fullName evidence="7">Energy-dependent translational throttle protein EttA</fullName>
        <ecNumber evidence="7">3.6.1.-</ecNumber>
    </recommendedName>
    <alternativeName>
        <fullName evidence="7">Translational regulatory factor EttA</fullName>
    </alternativeName>
</protein>
<dbReference type="PANTHER" id="PTHR43858:SF1">
    <property type="entry name" value="ABC TRANSPORTER-RELATED PROTEIN"/>
    <property type="match status" value="1"/>
</dbReference>
<keyword evidence="7" id="KW-0963">Cytoplasm</keyword>
<reference evidence="9 10" key="1">
    <citation type="submission" date="2024-04" db="EMBL/GenBank/DDBJ databases">
        <authorList>
            <person name="Cremers G."/>
        </authorList>
    </citation>
    <scope>NUCLEOTIDE SEQUENCE [LARGE SCALE GENOMIC DNA]</scope>
    <source>
        <strain evidence="9">MeCH1-AG</strain>
    </source>
</reference>
<organism evidence="9 10">
    <name type="scientific">Candidatus Methylocalor cossyra</name>
    <dbReference type="NCBI Taxonomy" id="3108543"/>
    <lineage>
        <taxon>Bacteria</taxon>
        <taxon>Pseudomonadati</taxon>
        <taxon>Pseudomonadota</taxon>
        <taxon>Gammaproteobacteria</taxon>
        <taxon>Methylococcales</taxon>
        <taxon>Methylococcaceae</taxon>
        <taxon>Candidatus Methylocalor</taxon>
    </lineage>
</organism>
<dbReference type="InterPro" id="IPR003439">
    <property type="entry name" value="ABC_transporter-like_ATP-bd"/>
</dbReference>
<keyword evidence="6 7" id="KW-0810">Translation regulation</keyword>
<comment type="caution">
    <text evidence="7">Lacks conserved residue(s) required for the propagation of feature annotation.</text>
</comment>
<evidence type="ECO:0000313" key="10">
    <source>
        <dbReference type="Proteomes" id="UP001497493"/>
    </source>
</evidence>
<comment type="domain">
    <text evidence="7">The P-site tRNA interaction motif (PtIM domain) probably interacts with the P-site tRNA(fMet) as well as the 23S rRNA.</text>
</comment>
<dbReference type="Proteomes" id="UP001497493">
    <property type="component" value="Chromosome"/>
</dbReference>
<dbReference type="InterPro" id="IPR003593">
    <property type="entry name" value="AAA+_ATPase"/>
</dbReference>
<dbReference type="CDD" id="cd03221">
    <property type="entry name" value="ABCF_EF-3"/>
    <property type="match status" value="2"/>
</dbReference>
<dbReference type="Gene3D" id="3.40.50.300">
    <property type="entry name" value="P-loop containing nucleotide triphosphate hydrolases"/>
    <property type="match status" value="2"/>
</dbReference>
<comment type="subunit">
    <text evidence="7">Monomer. Probably contacts ribosomal proteins L1, L5, L33 and S7, the 16S and 23S rRNA and the P-site containing tRNA(fMet).</text>
</comment>
<dbReference type="NCBIfam" id="TIGR03719">
    <property type="entry name" value="ABC_ABC_ChvD"/>
    <property type="match status" value="1"/>
</dbReference>
<name>A0ABM9NEQ5_9GAMM</name>
<feature type="binding site" evidence="7">
    <location>
        <begin position="356"/>
        <end position="363"/>
    </location>
    <ligand>
        <name>ATP</name>
        <dbReference type="ChEBI" id="CHEBI:30616"/>
        <label>2</label>
    </ligand>
</feature>